<dbReference type="GO" id="GO:0016020">
    <property type="term" value="C:membrane"/>
    <property type="evidence" value="ECO:0007669"/>
    <property type="project" value="InterPro"/>
</dbReference>
<dbReference type="Gene3D" id="2.80.10.50">
    <property type="match status" value="2"/>
</dbReference>
<comment type="subcellular location">
    <subcellularLocation>
        <location evidence="1">Endomembrane system</location>
        <topology evidence="1">Multi-pass membrane protein</topology>
    </subcellularLocation>
</comment>
<evidence type="ECO:0000256" key="2">
    <source>
        <dbReference type="ARBA" id="ARBA00022448"/>
    </source>
</evidence>
<evidence type="ECO:0000256" key="5">
    <source>
        <dbReference type="ARBA" id="ARBA00022989"/>
    </source>
</evidence>
<dbReference type="SUPFAM" id="SSF100909">
    <property type="entry name" value="IP3 receptor type 1 binding core, domain 2"/>
    <property type="match status" value="2"/>
</dbReference>
<gene>
    <name evidence="13" type="ORF">CYMTET_56220</name>
</gene>
<feature type="compositionally biased region" description="Low complexity" evidence="10">
    <location>
        <begin position="131"/>
        <end position="140"/>
    </location>
</feature>
<dbReference type="Pfam" id="PF01365">
    <property type="entry name" value="RYDR_ITPR"/>
    <property type="match status" value="2"/>
</dbReference>
<feature type="region of interest" description="Disordered" evidence="10">
    <location>
        <begin position="1064"/>
        <end position="1113"/>
    </location>
</feature>
<dbReference type="PANTHER" id="PTHR13715:SF99">
    <property type="entry name" value="INOSITOL 1,4,5-TRISPHOSPHATE RECEPTOR-LIKE PROTEIN A"/>
    <property type="match status" value="1"/>
</dbReference>
<evidence type="ECO:0000256" key="6">
    <source>
        <dbReference type="ARBA" id="ARBA00023065"/>
    </source>
</evidence>
<proteinExistence type="predicted"/>
<dbReference type="InterPro" id="IPR016093">
    <property type="entry name" value="MIR_motif"/>
</dbReference>
<evidence type="ECO:0000256" key="3">
    <source>
        <dbReference type="ARBA" id="ARBA00022692"/>
    </source>
</evidence>
<feature type="compositionally biased region" description="Basic and acidic residues" evidence="10">
    <location>
        <begin position="1899"/>
        <end position="1908"/>
    </location>
</feature>
<dbReference type="Gene3D" id="1.25.10.30">
    <property type="entry name" value="IP3 receptor type 1 binding core, RIH domain"/>
    <property type="match status" value="1"/>
</dbReference>
<dbReference type="Proteomes" id="UP001190700">
    <property type="component" value="Unassembled WGS sequence"/>
</dbReference>
<name>A0AAE0BCU2_9CHLO</name>
<keyword evidence="6" id="KW-0406">Ion transport</keyword>
<evidence type="ECO:0000259" key="12">
    <source>
        <dbReference type="PROSITE" id="PS50919"/>
    </source>
</evidence>
<evidence type="ECO:0000256" key="4">
    <source>
        <dbReference type="ARBA" id="ARBA00022737"/>
    </source>
</evidence>
<evidence type="ECO:0000256" key="8">
    <source>
        <dbReference type="ARBA" id="ARBA00023286"/>
    </source>
</evidence>
<keyword evidence="9" id="KW-0407">Ion channel</keyword>
<sequence>MAEEALALPSSGSGTDYSEDNVSFGDTVYLSLYEPGHVSGFASCTLDFDSGVVHGLAKGVRRPHDLDLCRFELCNKFDYSVFKSSARFFPSSTEVEFLDLLNAAPSEDGISRKDSATGGNRGRGKSADIIPTSPTSPKSPGVSIASAPRRKETHFSSSALQWDEEKHALLEDVRSKVLEERVANHQECLRLSGEAVTFGSVIQLRHKTSQRFLNFCPQEMSDYEHGCNKVTMVPHGTDAAWLRVLPGFKSKSLGDAVKFGDTISFQSVSYPQLSIHVQPKTRKTGKGSSSIRTSCDIGALIPPSQSIRMSSRISTSPYIAQTLEINAARQGSRFKFYPFALHSSHAPENPGDWAAQDSPQDADRLPEPESALRGCMGIQISNQETSSYLMCKTARDGAPQLVFEHRNKADGSSGGGTGKSTFGHWQVEAASPIWAGSHLTWKQQYYIKHTGTNLFLGSTKRKAWDVMRNAMSKGAFGRTAMLKTVASATVAGTYTLEMTDNYNSQRALWRIRPFEMWKEEKDPRGQHSTISSGSLVYLQNVATNGFLAQGQVLTDGSQGGSRTLAVKSHMACHENYALSLQRVQGISECIPRLYMVLQATKCLQPFLEELRTVVFRCPEDGSDQEVKDALMRSPVARVIETWVYRQTKMLEMTLKNLMPESSNPNMLTRDGPTDSLLQDYLRDRNYLDLLIALLEELFQEKAIPPKLIETLPVYGLLYMCQLVYRVLKQACKDHLANKNHLSVHIPVMQQHLGTEMKPANTILEIYCDNKELVQSIEDKHLNQYLELMRRFRQPRFAEFLVSCSDCSGQPVPLNQSRIAKFLQTNQDVMPLVEVHGDGVVTISDAARGIRVRCNDFHGLEDCLLTQDTSQMDDDAIFFCYYSKMLDLYHSICLGQRADGLKLLFKNARRLGLSYAALVMIICNTQLPSLQRSRSIKLLILMYISNFKESNVMQLPLVSHTRVWSGAVQPSEKGAAGVPEAQLKPSTIPGMVEVGPPKPKAQTKAPGNMQGLLSDQFSDLKDFIQEHLSSTSHFDLSRPGANQLTIAVLQLLNLLIHMGYYSRCTPRPQPLRKRTPGASRAQTPCSAQDREHSLEIMTTGSGRPDSSRKPVKPETDVRLETVTAGHRLDQFQPLIGPLVALLSGRHDVDTSRRRSSKHLTDADRSRLTERTRARIHICNIMRAMFEVRLDVRAKMTQTFFEKLLATHLEGPKAEAEGAKDEAEGAKDEAPVAKIWSEEDLLALRASTFETVLLSDLVALTPQSQSSQSPFVKTLLDLMKAEHAELVSVSFDLLYHHLMQRAALVEHQQHLQMLLTPDVVSGFLQFYSGMAEIQHYVHVLGSSSGQEFAEAVGQFEEVMCEKIAVMGTGVPKGGEPQPAQGARATTFQNIAVNVGMVDQVLQVLSMSFLITGQDPQQDRLGVQLLNTCHEFLVACCNDPINPAIQLKLWPHLPSMMQLMGTPGLDVASTLTAVLHGNSQLVKKVDAAILAKFTDLIKRHGHQSRWLRFFSCVLEVNNQLMPQNQEKVLFLLLEHRDALFLLWSDAAGFDRRRALMLAREHRDPALRLRSLLRYHVTLVEMLDLCMQGPGNLSMLRVVREILPFEVLVSHILDCARQVDRVPMHTSAWASADTVPETVHSGIPHEARCFVKAPFIRLLTTLYFKAEDAKLAIGMGYRLWACHAPCIPGATSILLMQDFIDDIRAAVRESAIRDYVCDAVLPCLEAYFVGVMEVIQPDFGDDEEVTFVSPEDILPPLRDLQGALHADASATDGMRQQVASLLVALGDTATFEAALKEEIPAPSRGDTEVLFEKLWGDFNLDLARVLGIKDLKRMLGQGMWNYAQLLAVDTSVLLDADSYAHSGSSRERLWHAALQLLRPCRPSATQPGRSDSPGLEAPAEESTSSRKEAPAREMQDDLVACIVRMLEGCTLSDRATTNSLRILRCGIYAEEPLLGPEAPGAVEHTAENFDRFVAGLPPVKHARTGELQNQLLQWIQKRYARAGVGKMALQCLSSKSDTVVTAARRLLITLLEGFGHAVQNMLHAQLVKGDPRSVRKTQQVFATLSATLEDICVVAGKYNHELVHVPGQCLKSEQWETGADTAQQSALSLTVEDINGMIGKTVSAYELLRMLQLMTEGQHRGMQDLVRTQAHCQASYDLVSRCIAVAEALQPLLEENLANDFPHLPLLMLQCLNTINEFVQGPCPENQRQVCHGDLVKLLTRMITSINAGNYLGGKSSGASRPPLASCILNQVNATELELWGWDISTGALALTLESVALTLLTSLLEGGDPQNALWINQKIAVSLFQKKLCATYTLLNRVEGCKSEAAQRKLLGGLANWPESWPAALRTQLRAQRIRAVMPTDGMLEMEDGEVAITDVRKLLRDICFGYITVLQALGQHLGMGVECFMQPIAKDRPEVHAFCRDSVGYVEMVIEEKVEKVFFPVPEACVHLRDNPNYMADFQKHLLSVPRKSPQGKVKVFLQLARQLAFEIVHMEAMRQDPDYSWMVKYSQHIADAPLYLSLAICLLIVTCHTETTVLIYDMYGWMRVLVHVLGALQMTCSALTIWKHVKINAPHEAFKMQEAANERHLSDATGMYASIRPDEEGAFEELVAIKRQMGDPRDFRQISILLQNGRMQWLISCMLLSVVSFFVSPLLYCLHVLVYYTDDPMAMAIVLAIRNVRSRIGSTLLLGCIVVMVFAFSSFVAFYDDLEAGYNDAGCFFSHETATGECSSREVTLFQTVAVHIQSAFLGLGLDPLLDPEASSASASQWRVTPLYIDGDFAHHARNFYNVLFSLVWQLVLLNVITGLIIDAFMTVRLEEQEKEMDTQQYCFICSFDHSVLDSLPNSSFEKHVQDAHNPWMYVCFMVYLNEKDKTDYSGFESYIYNHLVKGSTDVIPILRCYDKEVQHTKVEDESEKVEHALHLLSVEMKKSYNALERKIDDLAAISKAHEKQLKRRF</sequence>
<keyword evidence="7 11" id="KW-0472">Membrane</keyword>
<keyword evidence="2" id="KW-0813">Transport</keyword>
<keyword evidence="8" id="KW-1071">Ligand-gated ion channel</keyword>
<dbReference type="EMBL" id="LGRX02035698">
    <property type="protein sequence ID" value="KAK3233487.1"/>
    <property type="molecule type" value="Genomic_DNA"/>
</dbReference>
<evidence type="ECO:0000313" key="14">
    <source>
        <dbReference type="Proteomes" id="UP001190700"/>
    </source>
</evidence>
<dbReference type="InterPro" id="IPR035910">
    <property type="entry name" value="RyR/IP3R_RIH_dom_sf"/>
</dbReference>
<feature type="transmembrane region" description="Helical" evidence="11">
    <location>
        <begin position="2790"/>
        <end position="2811"/>
    </location>
</feature>
<dbReference type="InterPro" id="IPR014821">
    <property type="entry name" value="Ins145_P3_rcpt"/>
</dbReference>
<protein>
    <recommendedName>
        <fullName evidence="12">MIR domain-containing protein</fullName>
    </recommendedName>
</protein>
<dbReference type="Pfam" id="PF08709">
    <property type="entry name" value="Ins145_P3_rec"/>
    <property type="match status" value="1"/>
</dbReference>
<dbReference type="GO" id="GO:0012505">
    <property type="term" value="C:endomembrane system"/>
    <property type="evidence" value="ECO:0007669"/>
    <property type="project" value="UniProtKB-SubCell"/>
</dbReference>
<organism evidence="13 14">
    <name type="scientific">Cymbomonas tetramitiformis</name>
    <dbReference type="NCBI Taxonomy" id="36881"/>
    <lineage>
        <taxon>Eukaryota</taxon>
        <taxon>Viridiplantae</taxon>
        <taxon>Chlorophyta</taxon>
        <taxon>Pyramimonadophyceae</taxon>
        <taxon>Pyramimonadales</taxon>
        <taxon>Pyramimonadaceae</taxon>
        <taxon>Cymbomonas</taxon>
    </lineage>
</organism>
<feature type="compositionally biased region" description="Basic and acidic residues" evidence="10">
    <location>
        <begin position="1104"/>
        <end position="1113"/>
    </location>
</feature>
<comment type="caution">
    <text evidence="13">The sequence shown here is derived from an EMBL/GenBank/DDBJ whole genome shotgun (WGS) entry which is preliminary data.</text>
</comment>
<feature type="transmembrane region" description="Helical" evidence="11">
    <location>
        <begin position="2679"/>
        <end position="2702"/>
    </location>
</feature>
<keyword evidence="3 11" id="KW-0812">Transmembrane</keyword>
<dbReference type="PANTHER" id="PTHR13715">
    <property type="entry name" value="RYANODINE RECEPTOR AND IP3 RECEPTOR"/>
    <property type="match status" value="1"/>
</dbReference>
<reference evidence="13 14" key="1">
    <citation type="journal article" date="2015" name="Genome Biol. Evol.">
        <title>Comparative Genomics of a Bacterivorous Green Alga Reveals Evolutionary Causalities and Consequences of Phago-Mixotrophic Mode of Nutrition.</title>
        <authorList>
            <person name="Burns J.A."/>
            <person name="Paasch A."/>
            <person name="Narechania A."/>
            <person name="Kim E."/>
        </authorList>
    </citation>
    <scope>NUCLEOTIDE SEQUENCE [LARGE SCALE GENOMIC DNA]</scope>
    <source>
        <strain evidence="13 14">PLY_AMNH</strain>
    </source>
</reference>
<evidence type="ECO:0000256" key="1">
    <source>
        <dbReference type="ARBA" id="ARBA00004127"/>
    </source>
</evidence>
<feature type="region of interest" description="Disordered" evidence="10">
    <location>
        <begin position="108"/>
        <end position="158"/>
    </location>
</feature>
<dbReference type="InterPro" id="IPR000699">
    <property type="entry name" value="RIH_dom"/>
</dbReference>
<accession>A0AAE0BCU2</accession>
<evidence type="ECO:0000256" key="10">
    <source>
        <dbReference type="SAM" id="MobiDB-lite"/>
    </source>
</evidence>
<evidence type="ECO:0000256" key="11">
    <source>
        <dbReference type="SAM" id="Phobius"/>
    </source>
</evidence>
<dbReference type="GO" id="GO:0005262">
    <property type="term" value="F:calcium channel activity"/>
    <property type="evidence" value="ECO:0007669"/>
    <property type="project" value="InterPro"/>
</dbReference>
<dbReference type="Pfam" id="PF08454">
    <property type="entry name" value="RIH_assoc"/>
    <property type="match status" value="1"/>
</dbReference>
<evidence type="ECO:0000313" key="13">
    <source>
        <dbReference type="EMBL" id="KAK3233487.1"/>
    </source>
</evidence>
<dbReference type="InterPro" id="IPR013662">
    <property type="entry name" value="RIH_assoc-dom"/>
</dbReference>
<keyword evidence="14" id="KW-1185">Reference proteome</keyword>
<evidence type="ECO:0000256" key="7">
    <source>
        <dbReference type="ARBA" id="ARBA00023136"/>
    </source>
</evidence>
<feature type="transmembrane region" description="Helical" evidence="11">
    <location>
        <begin position="2632"/>
        <end position="2659"/>
    </location>
</feature>
<feature type="domain" description="MIR" evidence="12">
    <location>
        <begin position="193"/>
        <end position="246"/>
    </location>
</feature>
<dbReference type="PROSITE" id="PS50919">
    <property type="entry name" value="MIR"/>
    <property type="match status" value="1"/>
</dbReference>
<keyword evidence="5 11" id="KW-1133">Transmembrane helix</keyword>
<dbReference type="InterPro" id="IPR015925">
    <property type="entry name" value="Ryanodine_IP3_receptor"/>
</dbReference>
<keyword evidence="4" id="KW-0677">Repeat</keyword>
<evidence type="ECO:0000256" key="9">
    <source>
        <dbReference type="ARBA" id="ARBA00023303"/>
    </source>
</evidence>
<dbReference type="InterPro" id="IPR036300">
    <property type="entry name" value="MIR_dom_sf"/>
</dbReference>
<feature type="region of interest" description="Disordered" evidence="10">
    <location>
        <begin position="347"/>
        <end position="367"/>
    </location>
</feature>
<dbReference type="SUPFAM" id="SSF82109">
    <property type="entry name" value="MIR domain"/>
    <property type="match status" value="1"/>
</dbReference>
<feature type="region of interest" description="Disordered" evidence="10">
    <location>
        <begin position="1877"/>
        <end position="1908"/>
    </location>
</feature>